<dbReference type="GO" id="GO:0009378">
    <property type="term" value="F:four-way junction helicase activity"/>
    <property type="evidence" value="ECO:0007669"/>
    <property type="project" value="TreeGrafter"/>
</dbReference>
<evidence type="ECO:0000256" key="3">
    <source>
        <dbReference type="ARBA" id="ARBA00023235"/>
    </source>
</evidence>
<dbReference type="Gene3D" id="3.40.50.300">
    <property type="entry name" value="P-loop containing nucleotide triphosphate hydrolases"/>
    <property type="match status" value="2"/>
</dbReference>
<dbReference type="OrthoDB" id="3260945at2759"/>
<reference evidence="7 8" key="1">
    <citation type="journal article" date="2019" name="Nat. Ecol. Evol.">
        <title>Megaphylogeny resolves global patterns of mushroom evolution.</title>
        <authorList>
            <person name="Varga T."/>
            <person name="Krizsan K."/>
            <person name="Foldi C."/>
            <person name="Dima B."/>
            <person name="Sanchez-Garcia M."/>
            <person name="Sanchez-Ramirez S."/>
            <person name="Szollosi G.J."/>
            <person name="Szarkandi J.G."/>
            <person name="Papp V."/>
            <person name="Albert L."/>
            <person name="Andreopoulos W."/>
            <person name="Angelini C."/>
            <person name="Antonin V."/>
            <person name="Barry K.W."/>
            <person name="Bougher N.L."/>
            <person name="Buchanan P."/>
            <person name="Buyck B."/>
            <person name="Bense V."/>
            <person name="Catcheside P."/>
            <person name="Chovatia M."/>
            <person name="Cooper J."/>
            <person name="Damon W."/>
            <person name="Desjardin D."/>
            <person name="Finy P."/>
            <person name="Geml J."/>
            <person name="Haridas S."/>
            <person name="Hughes K."/>
            <person name="Justo A."/>
            <person name="Karasinski D."/>
            <person name="Kautmanova I."/>
            <person name="Kiss B."/>
            <person name="Kocsube S."/>
            <person name="Kotiranta H."/>
            <person name="LaButti K.M."/>
            <person name="Lechner B.E."/>
            <person name="Liimatainen K."/>
            <person name="Lipzen A."/>
            <person name="Lukacs Z."/>
            <person name="Mihaltcheva S."/>
            <person name="Morgado L.N."/>
            <person name="Niskanen T."/>
            <person name="Noordeloos M.E."/>
            <person name="Ohm R.A."/>
            <person name="Ortiz-Santana B."/>
            <person name="Ovrebo C."/>
            <person name="Racz N."/>
            <person name="Riley R."/>
            <person name="Savchenko A."/>
            <person name="Shiryaev A."/>
            <person name="Soop K."/>
            <person name="Spirin V."/>
            <person name="Szebenyi C."/>
            <person name="Tomsovsky M."/>
            <person name="Tulloss R.E."/>
            <person name="Uehling J."/>
            <person name="Grigoriev I.V."/>
            <person name="Vagvolgyi C."/>
            <person name="Papp T."/>
            <person name="Martin F.M."/>
            <person name="Miettinen O."/>
            <person name="Hibbett D.S."/>
            <person name="Nagy L.G."/>
        </authorList>
    </citation>
    <scope>NUCLEOTIDE SEQUENCE [LARGE SCALE GENOMIC DNA]</scope>
    <source>
        <strain evidence="7 8">CBS 962.96</strain>
    </source>
</reference>
<dbReference type="GO" id="GO:0003677">
    <property type="term" value="F:DNA binding"/>
    <property type="evidence" value="ECO:0007669"/>
    <property type="project" value="UniProtKB-KW"/>
</dbReference>
<sequence>MTAKPMWTNSIGLETIKQVVSRHIPQWPNGLREHQEAPISMVLNREHLLLFTGTGSGKSAIFYIPLIVHHELSEHPDNYPSFPVRKNAVAIVITPTKGLANSIIHDIESFGLRGLSYYRETISEYRINKKLDLVQPICECRSWDLICVDPEHLATPEWREIMQNTNFKQHLILFCVHEAHLIRRWAPNFRPAFNDIGALARGYLPETVPIIALTATCAPGHATSELCQSLGLEGKSYRLIRLSNERENIQIILQTLKHTPGISKYSQLLDYLRCGRKTVIHVQTIPIAYDIYEFLWDYTSSQRQKPALTLVDSDPELQIVIATVGFSQGINCKMILDSISWSFPSTLDEFVQAQGRSGRNLDVICRGVAVISPNTLKEAREFVKAAGPNTISVSRSKKSAAKNTDSPMEECKALFLVESHCHVAFLNRHYGNPPLEVSTLDCKQAGRQVFCNLCAIRYHTSYSFDPSDISSPSLYWFPLTIKREVMASFFDISI</sequence>
<dbReference type="EC" id="5.6.2.4" evidence="5"/>
<dbReference type="GO" id="GO:0005737">
    <property type="term" value="C:cytoplasm"/>
    <property type="evidence" value="ECO:0007669"/>
    <property type="project" value="TreeGrafter"/>
</dbReference>
<dbReference type="GO" id="GO:0000724">
    <property type="term" value="P:double-strand break repair via homologous recombination"/>
    <property type="evidence" value="ECO:0007669"/>
    <property type="project" value="TreeGrafter"/>
</dbReference>
<name>A0A4S8MD20_DENBC</name>
<dbReference type="EMBL" id="ML179112">
    <property type="protein sequence ID" value="THU99893.1"/>
    <property type="molecule type" value="Genomic_DNA"/>
</dbReference>
<comment type="catalytic activity">
    <reaction evidence="4">
        <text>Couples ATP hydrolysis with the unwinding of duplex DNA by translocating in the 3'-5' direction.</text>
        <dbReference type="EC" id="5.6.2.4"/>
    </reaction>
</comment>
<evidence type="ECO:0000256" key="5">
    <source>
        <dbReference type="ARBA" id="ARBA00034808"/>
    </source>
</evidence>
<comment type="similarity">
    <text evidence="1">Belongs to the helicase family. RecQ subfamily.</text>
</comment>
<keyword evidence="8" id="KW-1185">Reference proteome</keyword>
<organism evidence="7 8">
    <name type="scientific">Dendrothele bispora (strain CBS 962.96)</name>
    <dbReference type="NCBI Taxonomy" id="1314807"/>
    <lineage>
        <taxon>Eukaryota</taxon>
        <taxon>Fungi</taxon>
        <taxon>Dikarya</taxon>
        <taxon>Basidiomycota</taxon>
        <taxon>Agaricomycotina</taxon>
        <taxon>Agaricomycetes</taxon>
        <taxon>Agaricomycetidae</taxon>
        <taxon>Agaricales</taxon>
        <taxon>Agaricales incertae sedis</taxon>
        <taxon>Dendrothele</taxon>
    </lineage>
</organism>
<dbReference type="Proteomes" id="UP000297245">
    <property type="component" value="Unassembled WGS sequence"/>
</dbReference>
<dbReference type="PANTHER" id="PTHR13710">
    <property type="entry name" value="DNA HELICASE RECQ FAMILY MEMBER"/>
    <property type="match status" value="1"/>
</dbReference>
<dbReference type="InterPro" id="IPR011545">
    <property type="entry name" value="DEAD/DEAH_box_helicase_dom"/>
</dbReference>
<dbReference type="AlphaFoldDB" id="A0A4S8MD20"/>
<evidence type="ECO:0000313" key="8">
    <source>
        <dbReference type="Proteomes" id="UP000297245"/>
    </source>
</evidence>
<protein>
    <recommendedName>
        <fullName evidence="5">DNA 3'-5' helicase</fullName>
        <ecNumber evidence="5">5.6.2.4</ecNumber>
    </recommendedName>
</protein>
<dbReference type="InterPro" id="IPR027417">
    <property type="entry name" value="P-loop_NTPase"/>
</dbReference>
<dbReference type="PROSITE" id="PS51192">
    <property type="entry name" value="HELICASE_ATP_BIND_1"/>
    <property type="match status" value="1"/>
</dbReference>
<evidence type="ECO:0000256" key="2">
    <source>
        <dbReference type="ARBA" id="ARBA00023125"/>
    </source>
</evidence>
<feature type="domain" description="Helicase ATP-binding" evidence="6">
    <location>
        <begin position="39"/>
        <end position="216"/>
    </location>
</feature>
<gene>
    <name evidence="7" type="ORF">K435DRAFT_855262</name>
</gene>
<accession>A0A4S8MD20</accession>
<evidence type="ECO:0000313" key="7">
    <source>
        <dbReference type="EMBL" id="THU99893.1"/>
    </source>
</evidence>
<dbReference type="GO" id="GO:0005694">
    <property type="term" value="C:chromosome"/>
    <property type="evidence" value="ECO:0007669"/>
    <property type="project" value="TreeGrafter"/>
</dbReference>
<evidence type="ECO:0000259" key="6">
    <source>
        <dbReference type="PROSITE" id="PS51192"/>
    </source>
</evidence>
<keyword evidence="2" id="KW-0238">DNA-binding</keyword>
<dbReference type="GO" id="GO:0043138">
    <property type="term" value="F:3'-5' DNA helicase activity"/>
    <property type="evidence" value="ECO:0007669"/>
    <property type="project" value="UniProtKB-EC"/>
</dbReference>
<evidence type="ECO:0000256" key="1">
    <source>
        <dbReference type="ARBA" id="ARBA00005446"/>
    </source>
</evidence>
<evidence type="ECO:0000256" key="4">
    <source>
        <dbReference type="ARBA" id="ARBA00034617"/>
    </source>
</evidence>
<dbReference type="SMART" id="SM00487">
    <property type="entry name" value="DEXDc"/>
    <property type="match status" value="1"/>
</dbReference>
<dbReference type="Pfam" id="PF00270">
    <property type="entry name" value="DEAD"/>
    <property type="match status" value="1"/>
</dbReference>
<dbReference type="SUPFAM" id="SSF52540">
    <property type="entry name" value="P-loop containing nucleoside triphosphate hydrolases"/>
    <property type="match status" value="1"/>
</dbReference>
<keyword evidence="3" id="KW-0413">Isomerase</keyword>
<dbReference type="GO" id="GO:0005524">
    <property type="term" value="F:ATP binding"/>
    <property type="evidence" value="ECO:0007669"/>
    <property type="project" value="InterPro"/>
</dbReference>
<dbReference type="PANTHER" id="PTHR13710:SF105">
    <property type="entry name" value="ATP-DEPENDENT DNA HELICASE Q1"/>
    <property type="match status" value="1"/>
</dbReference>
<proteinExistence type="inferred from homology"/>
<dbReference type="InterPro" id="IPR014001">
    <property type="entry name" value="Helicase_ATP-bd"/>
</dbReference>